<dbReference type="Pfam" id="PF00612">
    <property type="entry name" value="IQ"/>
    <property type="match status" value="2"/>
</dbReference>
<dbReference type="InterPro" id="IPR002110">
    <property type="entry name" value="Ankyrin_rpt"/>
</dbReference>
<dbReference type="InterPro" id="IPR013783">
    <property type="entry name" value="Ig-like_fold"/>
</dbReference>
<dbReference type="PANTHER" id="PTHR23335:SF0">
    <property type="entry name" value="CALMODULIN-BINDING TRANSCRIPTION ACTIVATOR 2-LIKE ISOFORM X1"/>
    <property type="match status" value="1"/>
</dbReference>
<keyword evidence="5 9" id="KW-0040">ANK repeat</keyword>
<comment type="subcellular location">
    <subcellularLocation>
        <location evidence="1">Nucleus</location>
    </subcellularLocation>
</comment>
<accession>A0A9I9CGD3</accession>
<proteinExistence type="inferred from homology"/>
<evidence type="ECO:0000256" key="9">
    <source>
        <dbReference type="PROSITE-ProRule" id="PRU00023"/>
    </source>
</evidence>
<dbReference type="Gene3D" id="1.20.5.190">
    <property type="match status" value="1"/>
</dbReference>
<dbReference type="PROSITE" id="PS50297">
    <property type="entry name" value="ANK_REP_REGION"/>
    <property type="match status" value="1"/>
</dbReference>
<dbReference type="Gene3D" id="2.60.40.10">
    <property type="entry name" value="Immunoglobulins"/>
    <property type="match status" value="1"/>
</dbReference>
<keyword evidence="8" id="KW-0539">Nucleus</keyword>
<dbReference type="PANTHER" id="PTHR23335">
    <property type="entry name" value="CALMODULIN-BINDING TRANSCRIPTION ACTIVATOR CAMTA"/>
    <property type="match status" value="1"/>
</dbReference>
<dbReference type="InterPro" id="IPR027417">
    <property type="entry name" value="P-loop_NTPase"/>
</dbReference>
<name>A0A9I9CGD3_CUCME</name>
<dbReference type="GO" id="GO:0005634">
    <property type="term" value="C:nucleus"/>
    <property type="evidence" value="ECO:0007669"/>
    <property type="project" value="UniProtKB-SubCell"/>
</dbReference>
<organism evidence="12">
    <name type="scientific">Cucumis melo</name>
    <name type="common">Muskmelon</name>
    <dbReference type="NCBI Taxonomy" id="3656"/>
    <lineage>
        <taxon>Eukaryota</taxon>
        <taxon>Viridiplantae</taxon>
        <taxon>Streptophyta</taxon>
        <taxon>Embryophyta</taxon>
        <taxon>Tracheophyta</taxon>
        <taxon>Spermatophyta</taxon>
        <taxon>Magnoliopsida</taxon>
        <taxon>eudicotyledons</taxon>
        <taxon>Gunneridae</taxon>
        <taxon>Pentapetalae</taxon>
        <taxon>rosids</taxon>
        <taxon>fabids</taxon>
        <taxon>Cucurbitales</taxon>
        <taxon>Cucurbitaceae</taxon>
        <taxon>Benincaseae</taxon>
        <taxon>Cucumis</taxon>
    </lineage>
</organism>
<feature type="repeat" description="ANK" evidence="9">
    <location>
        <begin position="760"/>
        <end position="792"/>
    </location>
</feature>
<dbReference type="GO" id="GO:0006357">
    <property type="term" value="P:regulation of transcription by RNA polymerase II"/>
    <property type="evidence" value="ECO:0007669"/>
    <property type="project" value="TreeGrafter"/>
</dbReference>
<dbReference type="AlphaFoldDB" id="A0A9I9CGD3"/>
<dbReference type="CDD" id="cd00102">
    <property type="entry name" value="IPT"/>
    <property type="match status" value="1"/>
</dbReference>
<evidence type="ECO:0000259" key="11">
    <source>
        <dbReference type="PROSITE" id="PS51437"/>
    </source>
</evidence>
<evidence type="ECO:0000256" key="10">
    <source>
        <dbReference type="SAM" id="MobiDB-lite"/>
    </source>
</evidence>
<feature type="domain" description="CG-1" evidence="11">
    <location>
        <begin position="13"/>
        <end position="155"/>
    </location>
</feature>
<dbReference type="FunFam" id="2.60.40.10:FF:000314">
    <property type="entry name" value="Calmodulin-binding transcription activator 2"/>
    <property type="match status" value="1"/>
</dbReference>
<dbReference type="SUPFAM" id="SSF81296">
    <property type="entry name" value="E set domains"/>
    <property type="match status" value="1"/>
</dbReference>
<feature type="region of interest" description="Disordered" evidence="10">
    <location>
        <begin position="1084"/>
        <end position="1110"/>
    </location>
</feature>
<sequence length="1110" mass="124200">MADNRRYVPIQQLVQILQEAQKRWLRPAEICEILRNYKKFQLAPDPPVQPPAGSLFLFDRKALRYFRKDGHRWRKKKDGKTVKEAHEKLKFSFIEKSLGHLKVIFQAGSVDVLHCYYAHGEDNENFQRRSYWMLDGQLEHIVLVHYREVKEGCKSGMSRVSVDPGLQAEGCQGVSTPFFLQEPSLVGSVHASCPFNLSQTVPSGNGGMDSSLVGSVHASCPFNLSQTVPSGNGGMDSSGRNKSGVTSHVHQVFKSSIPPASFPKGDVSVLNDIFLLQSVPLVRFILRGWRGRSLNLLGLVMMKLPCPMSIYEKSPQLSWQSREKCMRDFLWEGDEGKGSHLVSWVVVGRPVDQGGLEMGSSDLCGQEIVIIQSATTDSITHKPTDARFDSSGLVENMVNSESGLIADSKVPAVKAVSQRFVQHRRCSMCLDFHVVDNSCVQIEKTTHDNLDLEGLGELRKLDSFGRWMDKEIGRDCNDSLMTLDSRSYWCGLDAGNDEKEDSSLSHHMQLDVNSLEPSLSQEQLFSIFDFSPDWTYSGNVTKVLVVGSFLGSNKLPVETQWGCMFGEVEVSAEVLTNNVLRCRTPPLHAPGRIPFYVTCCNRLACSEVREFEYREKPPTLSVPNATKCAPEDELWFQMRLIRLLNLGSEENLLKCSIEKCEKCQIIGLINSSRSDVAKWTMTEGSLKSDGMNHRDYMIQSLLEDKLCKWLAYKVHDGTMGTHVLDDEGLGVIHLAAALGYAWAIGSIIASGLSPNFRDSNGRTALHWASYFGREETVTTLVSLGVSPGAVDDPTSGFPRGQTAADLASSRGHKGIAGYLAEADLKAHSCTLTDGENFKDNIKENANIDEAIETVDVVPSQLAEDELLSLKGSLAAVRKSVNAAALIHAAFRARSFRHKQLMGSDKGMIHEDSPDLVALGILNKAEKIHYEDYLHVAAVRIQQNYRGWKGRREFLKIRNRIVKIQILNLGFKCCIQAHVRGHQVRKEYRKVIWSVSIVEKAILRWRRKRVGLRGFKAEGAMGEVVTPHPKMDKSDEYEFLRIGRQLKYADVEKALSRVKSMARSPEARRQYMRLVANFNKFKINDEETSSSNQGGSSQEIHKEKHMHSFAA</sequence>
<dbReference type="PROSITE" id="PS51437">
    <property type="entry name" value="CG_1"/>
    <property type="match status" value="1"/>
</dbReference>
<evidence type="ECO:0000256" key="4">
    <source>
        <dbReference type="ARBA" id="ARBA00023016"/>
    </source>
</evidence>
<dbReference type="Gene3D" id="1.25.40.20">
    <property type="entry name" value="Ankyrin repeat-containing domain"/>
    <property type="match status" value="1"/>
</dbReference>
<evidence type="ECO:0000256" key="6">
    <source>
        <dbReference type="ARBA" id="ARBA00023159"/>
    </source>
</evidence>
<dbReference type="SMART" id="SM00248">
    <property type="entry name" value="ANK"/>
    <property type="match status" value="2"/>
</dbReference>
<dbReference type="InterPro" id="IPR005559">
    <property type="entry name" value="CG-1_dom"/>
</dbReference>
<dbReference type="GO" id="GO:0003690">
    <property type="term" value="F:double-stranded DNA binding"/>
    <property type="evidence" value="ECO:0007669"/>
    <property type="project" value="TreeGrafter"/>
</dbReference>
<dbReference type="Pfam" id="PF03859">
    <property type="entry name" value="CG-1"/>
    <property type="match status" value="1"/>
</dbReference>
<evidence type="ECO:0000313" key="12">
    <source>
        <dbReference type="EnsemblPlants" id="MELO3C003208.2.1"/>
    </source>
</evidence>
<evidence type="ECO:0000256" key="5">
    <source>
        <dbReference type="ARBA" id="ARBA00023043"/>
    </source>
</evidence>
<dbReference type="InterPro" id="IPR036770">
    <property type="entry name" value="Ankyrin_rpt-contain_sf"/>
</dbReference>
<dbReference type="InterPro" id="IPR014756">
    <property type="entry name" value="Ig_E-set"/>
</dbReference>
<dbReference type="SMART" id="SM00015">
    <property type="entry name" value="IQ"/>
    <property type="match status" value="2"/>
</dbReference>
<dbReference type="SUPFAM" id="SSF52540">
    <property type="entry name" value="P-loop containing nucleoside triphosphate hydrolases"/>
    <property type="match status" value="1"/>
</dbReference>
<dbReference type="SUPFAM" id="SSF48403">
    <property type="entry name" value="Ankyrin repeat"/>
    <property type="match status" value="1"/>
</dbReference>
<evidence type="ECO:0000256" key="7">
    <source>
        <dbReference type="ARBA" id="ARBA00023163"/>
    </source>
</evidence>
<evidence type="ECO:0000256" key="3">
    <source>
        <dbReference type="ARBA" id="ARBA00022860"/>
    </source>
</evidence>
<evidence type="ECO:0000256" key="2">
    <source>
        <dbReference type="ARBA" id="ARBA00008267"/>
    </source>
</evidence>
<dbReference type="GO" id="GO:0005516">
    <property type="term" value="F:calmodulin binding"/>
    <property type="evidence" value="ECO:0007669"/>
    <property type="project" value="UniProtKB-KW"/>
</dbReference>
<keyword evidence="3" id="KW-0112">Calmodulin-binding</keyword>
<dbReference type="GO" id="GO:0003712">
    <property type="term" value="F:transcription coregulator activity"/>
    <property type="evidence" value="ECO:0007669"/>
    <property type="project" value="TreeGrafter"/>
</dbReference>
<reference evidence="12" key="1">
    <citation type="submission" date="2023-03" db="UniProtKB">
        <authorList>
            <consortium name="EnsemblPlants"/>
        </authorList>
    </citation>
    <scope>IDENTIFICATION</scope>
</reference>
<dbReference type="InterPro" id="IPR000048">
    <property type="entry name" value="IQ_motif_EF-hand-BS"/>
</dbReference>
<dbReference type="EnsemblPlants" id="MELO3C003208.2.1">
    <property type="protein sequence ID" value="MELO3C003208.2.1"/>
    <property type="gene ID" value="MELO3C003208.2"/>
</dbReference>
<dbReference type="Pfam" id="PF12796">
    <property type="entry name" value="Ank_2"/>
    <property type="match status" value="1"/>
</dbReference>
<evidence type="ECO:0000256" key="8">
    <source>
        <dbReference type="ARBA" id="ARBA00023242"/>
    </source>
</evidence>
<keyword evidence="6" id="KW-0010">Activator</keyword>
<keyword evidence="4" id="KW-0346">Stress response</keyword>
<comment type="similarity">
    <text evidence="2">Belongs to the CAMTA family.</text>
</comment>
<dbReference type="PROSITE" id="PS50096">
    <property type="entry name" value="IQ"/>
    <property type="match status" value="3"/>
</dbReference>
<feature type="compositionally biased region" description="Polar residues" evidence="10">
    <location>
        <begin position="1088"/>
        <end position="1097"/>
    </location>
</feature>
<evidence type="ECO:0000256" key="1">
    <source>
        <dbReference type="ARBA" id="ARBA00004123"/>
    </source>
</evidence>
<protein>
    <recommendedName>
        <fullName evidence="11">CG-1 domain-containing protein</fullName>
    </recommendedName>
</protein>
<dbReference type="PROSITE" id="PS50088">
    <property type="entry name" value="ANK_REPEAT"/>
    <property type="match status" value="1"/>
</dbReference>
<dbReference type="SMART" id="SM01076">
    <property type="entry name" value="CG-1"/>
    <property type="match status" value="1"/>
</dbReference>
<keyword evidence="7" id="KW-0804">Transcription</keyword>
<dbReference type="Gramene" id="MELO3C003208.2.1">
    <property type="protein sequence ID" value="MELO3C003208.2.1"/>
    <property type="gene ID" value="MELO3C003208.2"/>
</dbReference>